<comment type="similarity">
    <text evidence="3">Belongs to the sterol desaturase family.</text>
</comment>
<evidence type="ECO:0000256" key="6">
    <source>
        <dbReference type="ARBA" id="ARBA00022723"/>
    </source>
</evidence>
<keyword evidence="8" id="KW-0276">Fatty acid metabolism</keyword>
<dbReference type="Proteomes" id="UP001055712">
    <property type="component" value="Unassembled WGS sequence"/>
</dbReference>
<evidence type="ECO:0000256" key="9">
    <source>
        <dbReference type="ARBA" id="ARBA00022833"/>
    </source>
</evidence>
<keyword evidence="7" id="KW-0256">Endoplasmic reticulum</keyword>
<name>A0A9D4TQS5_CHLVU</name>
<evidence type="ECO:0000256" key="11">
    <source>
        <dbReference type="ARBA" id="ARBA00023002"/>
    </source>
</evidence>
<keyword evidence="13 15" id="KW-0472">Membrane</keyword>
<dbReference type="Pfam" id="PF04116">
    <property type="entry name" value="FA_hydroxylase"/>
    <property type="match status" value="1"/>
</dbReference>
<keyword evidence="9" id="KW-0862">Zinc</keyword>
<comment type="subcellular location">
    <subcellularLocation>
        <location evidence="2">Endoplasmic reticulum membrane</location>
        <topology evidence="2">Multi-pass membrane protein</topology>
    </subcellularLocation>
</comment>
<feature type="transmembrane region" description="Helical" evidence="15">
    <location>
        <begin position="75"/>
        <end position="94"/>
    </location>
</feature>
<keyword evidence="11" id="KW-0560">Oxidoreductase</keyword>
<organism evidence="17 18">
    <name type="scientific">Chlorella vulgaris</name>
    <name type="common">Green alga</name>
    <dbReference type="NCBI Taxonomy" id="3077"/>
    <lineage>
        <taxon>Eukaryota</taxon>
        <taxon>Viridiplantae</taxon>
        <taxon>Chlorophyta</taxon>
        <taxon>core chlorophytes</taxon>
        <taxon>Trebouxiophyceae</taxon>
        <taxon>Chlorellales</taxon>
        <taxon>Chlorellaceae</taxon>
        <taxon>Chlorella clade</taxon>
        <taxon>Chlorella</taxon>
    </lineage>
</organism>
<protein>
    <recommendedName>
        <fullName evidence="16">Fatty acid hydroxylase domain-containing protein</fullName>
    </recommendedName>
</protein>
<keyword evidence="10 15" id="KW-1133">Transmembrane helix</keyword>
<proteinExistence type="inferred from homology"/>
<dbReference type="InterPro" id="IPR014430">
    <property type="entry name" value="Scs7"/>
</dbReference>
<reference evidence="17" key="2">
    <citation type="submission" date="2020-11" db="EMBL/GenBank/DDBJ databases">
        <authorList>
            <person name="Cecchin M."/>
            <person name="Marcolungo L."/>
            <person name="Rossato M."/>
            <person name="Girolomoni L."/>
            <person name="Cosentino E."/>
            <person name="Cuine S."/>
            <person name="Li-Beisson Y."/>
            <person name="Delledonne M."/>
            <person name="Ballottari M."/>
        </authorList>
    </citation>
    <scope>NUCLEOTIDE SEQUENCE</scope>
    <source>
        <strain evidence="17">211/11P</strain>
        <tissue evidence="17">Whole cell</tissue>
    </source>
</reference>
<gene>
    <name evidence="17" type="ORF">D9Q98_003880</name>
</gene>
<keyword evidence="18" id="KW-1185">Reference proteome</keyword>
<dbReference type="PANTHER" id="PTHR12863">
    <property type="entry name" value="FATTY ACID HYDROXYLASE"/>
    <property type="match status" value="1"/>
</dbReference>
<evidence type="ECO:0000256" key="3">
    <source>
        <dbReference type="ARBA" id="ARBA00009324"/>
    </source>
</evidence>
<accession>A0A9D4TQS5</accession>
<dbReference type="GO" id="GO:0080132">
    <property type="term" value="F:fatty acid 2-hydroxylase activity"/>
    <property type="evidence" value="ECO:0007669"/>
    <property type="project" value="InterPro"/>
</dbReference>
<evidence type="ECO:0000256" key="8">
    <source>
        <dbReference type="ARBA" id="ARBA00022832"/>
    </source>
</evidence>
<dbReference type="OrthoDB" id="260519at2759"/>
<evidence type="ECO:0000256" key="4">
    <source>
        <dbReference type="ARBA" id="ARBA00022516"/>
    </source>
</evidence>
<evidence type="ECO:0000313" key="17">
    <source>
        <dbReference type="EMBL" id="KAI3432321.1"/>
    </source>
</evidence>
<evidence type="ECO:0000256" key="2">
    <source>
        <dbReference type="ARBA" id="ARBA00004477"/>
    </source>
</evidence>
<dbReference type="PANTHER" id="PTHR12863:SF1">
    <property type="entry name" value="FATTY ACID 2-HYDROXYLASE"/>
    <property type="match status" value="1"/>
</dbReference>
<keyword evidence="12" id="KW-0443">Lipid metabolism</keyword>
<evidence type="ECO:0000256" key="5">
    <source>
        <dbReference type="ARBA" id="ARBA00022692"/>
    </source>
</evidence>
<dbReference type="AlphaFoldDB" id="A0A9D4TQS5"/>
<dbReference type="GO" id="GO:0006633">
    <property type="term" value="P:fatty acid biosynthetic process"/>
    <property type="evidence" value="ECO:0007669"/>
    <property type="project" value="UniProtKB-KW"/>
</dbReference>
<evidence type="ECO:0000256" key="10">
    <source>
        <dbReference type="ARBA" id="ARBA00022989"/>
    </source>
</evidence>
<evidence type="ECO:0000256" key="13">
    <source>
        <dbReference type="ARBA" id="ARBA00023136"/>
    </source>
</evidence>
<keyword evidence="5 15" id="KW-0812">Transmembrane</keyword>
<comment type="cofactor">
    <cofactor evidence="1">
        <name>Zn(2+)</name>
        <dbReference type="ChEBI" id="CHEBI:29105"/>
    </cofactor>
</comment>
<feature type="transmembrane region" description="Helical" evidence="15">
    <location>
        <begin position="161"/>
        <end position="181"/>
    </location>
</feature>
<comment type="caution">
    <text evidence="17">The sequence shown here is derived from an EMBL/GenBank/DDBJ whole genome shotgun (WGS) entry which is preliminary data.</text>
</comment>
<keyword evidence="14" id="KW-0275">Fatty acid biosynthesis</keyword>
<evidence type="ECO:0000256" key="1">
    <source>
        <dbReference type="ARBA" id="ARBA00001947"/>
    </source>
</evidence>
<keyword evidence="4" id="KW-0444">Lipid biosynthesis</keyword>
<feature type="transmembrane region" description="Helical" evidence="15">
    <location>
        <begin position="133"/>
        <end position="155"/>
    </location>
</feature>
<evidence type="ECO:0000256" key="7">
    <source>
        <dbReference type="ARBA" id="ARBA00022824"/>
    </source>
</evidence>
<dbReference type="InterPro" id="IPR006694">
    <property type="entry name" value="Fatty_acid_hydroxylase"/>
</dbReference>
<evidence type="ECO:0000256" key="12">
    <source>
        <dbReference type="ARBA" id="ARBA00023098"/>
    </source>
</evidence>
<sequence length="220" mass="24760">MATPGAIEDDKPLLAQLVHLSPAQYQDWLHRTSRAKARFFASDRLEALTHVKWWVVPLVWLPLAGLMAWQAIASLPFNTFAVLLITGVLLWQLIEYSLHRWLFHAKPASPRAIVAHFLMHGNHHKCPCDIDRLVFPPLPACLPASAIFGTLRAFLPQACASGVFAGVLVGYVAYDCMHYLMHSGRLRGRLRTRHMHHHLDGNVAYGISSPLLDVLLRTNR</sequence>
<dbReference type="GO" id="GO:0005789">
    <property type="term" value="C:endoplasmic reticulum membrane"/>
    <property type="evidence" value="ECO:0007669"/>
    <property type="project" value="UniProtKB-SubCell"/>
</dbReference>
<evidence type="ECO:0000256" key="15">
    <source>
        <dbReference type="SAM" id="Phobius"/>
    </source>
</evidence>
<evidence type="ECO:0000256" key="14">
    <source>
        <dbReference type="ARBA" id="ARBA00023160"/>
    </source>
</evidence>
<evidence type="ECO:0000259" key="16">
    <source>
        <dbReference type="Pfam" id="PF04116"/>
    </source>
</evidence>
<reference evidence="17" key="1">
    <citation type="journal article" date="2019" name="Plant J.">
        <title>Chlorella vulgaris genome assembly and annotation reveals the molecular basis for metabolic acclimation to high light conditions.</title>
        <authorList>
            <person name="Cecchin M."/>
            <person name="Marcolungo L."/>
            <person name="Rossato M."/>
            <person name="Girolomoni L."/>
            <person name="Cosentino E."/>
            <person name="Cuine S."/>
            <person name="Li-Beisson Y."/>
            <person name="Delledonne M."/>
            <person name="Ballottari M."/>
        </authorList>
    </citation>
    <scope>NUCLEOTIDE SEQUENCE</scope>
    <source>
        <strain evidence="17">211/11P</strain>
    </source>
</reference>
<feature type="domain" description="Fatty acid hydroxylase" evidence="16">
    <location>
        <begin position="85"/>
        <end position="218"/>
    </location>
</feature>
<evidence type="ECO:0000313" key="18">
    <source>
        <dbReference type="Proteomes" id="UP001055712"/>
    </source>
</evidence>
<dbReference type="EMBL" id="SIDB01000005">
    <property type="protein sequence ID" value="KAI3432321.1"/>
    <property type="molecule type" value="Genomic_DNA"/>
</dbReference>
<dbReference type="GO" id="GO:0005506">
    <property type="term" value="F:iron ion binding"/>
    <property type="evidence" value="ECO:0007669"/>
    <property type="project" value="InterPro"/>
</dbReference>
<keyword evidence="6" id="KW-0479">Metal-binding</keyword>